<feature type="domain" description="CAF17 C-terminal" evidence="14">
    <location>
        <begin position="294"/>
        <end position="368"/>
    </location>
</feature>
<dbReference type="SUPFAM" id="SSF103025">
    <property type="entry name" value="Folate-binding domain"/>
    <property type="match status" value="1"/>
</dbReference>
<dbReference type="GO" id="GO:0005254">
    <property type="term" value="F:chloride channel activity"/>
    <property type="evidence" value="ECO:0007669"/>
    <property type="project" value="InterPro"/>
</dbReference>
<dbReference type="Pfam" id="PF25455">
    <property type="entry name" value="Beta-barrel_CAF17_C"/>
    <property type="match status" value="1"/>
</dbReference>
<evidence type="ECO:0000259" key="14">
    <source>
        <dbReference type="Pfam" id="PF25455"/>
    </source>
</evidence>
<comment type="subcellular location">
    <subcellularLocation>
        <location evidence="1">Membrane</location>
        <topology evidence="1">Multi-pass membrane protein</topology>
    </subcellularLocation>
    <subcellularLocation>
        <location evidence="2">Mitochondrion matrix</location>
    </subcellularLocation>
</comment>
<dbReference type="InterPro" id="IPR027266">
    <property type="entry name" value="TrmE/GcvT-like"/>
</dbReference>
<organism evidence="15 16">
    <name type="scientific">Aulographum hederae CBS 113979</name>
    <dbReference type="NCBI Taxonomy" id="1176131"/>
    <lineage>
        <taxon>Eukaryota</taxon>
        <taxon>Fungi</taxon>
        <taxon>Dikarya</taxon>
        <taxon>Ascomycota</taxon>
        <taxon>Pezizomycotina</taxon>
        <taxon>Dothideomycetes</taxon>
        <taxon>Pleosporomycetidae</taxon>
        <taxon>Aulographales</taxon>
        <taxon>Aulographaceae</taxon>
    </lineage>
</organism>
<dbReference type="NCBIfam" id="TIGR03317">
    <property type="entry name" value="ygfZ_signature"/>
    <property type="match status" value="1"/>
</dbReference>
<protein>
    <recommendedName>
        <fullName evidence="11">Iron-sulfur cluster assembly factor IBA57 homolog, mitochondrial</fullName>
    </recommendedName>
</protein>
<feature type="region of interest" description="Disordered" evidence="12">
    <location>
        <begin position="306"/>
        <end position="337"/>
    </location>
</feature>
<accession>A0A6G1HE23</accession>
<dbReference type="Pfam" id="PF25539">
    <property type="entry name" value="Bestrophin_2"/>
    <property type="match status" value="1"/>
</dbReference>
<dbReference type="GO" id="GO:0016226">
    <property type="term" value="P:iron-sulfur cluster assembly"/>
    <property type="evidence" value="ECO:0007669"/>
    <property type="project" value="TreeGrafter"/>
</dbReference>
<dbReference type="GO" id="GO:0005759">
    <property type="term" value="C:mitochondrial matrix"/>
    <property type="evidence" value="ECO:0007669"/>
    <property type="project" value="UniProtKB-SubCell"/>
</dbReference>
<evidence type="ECO:0000256" key="9">
    <source>
        <dbReference type="ARBA" id="ARBA00023136"/>
    </source>
</evidence>
<evidence type="ECO:0000256" key="12">
    <source>
        <dbReference type="SAM" id="MobiDB-lite"/>
    </source>
</evidence>
<dbReference type="OrthoDB" id="1368at2759"/>
<keyword evidence="9 13" id="KW-0472">Membrane</keyword>
<evidence type="ECO:0000256" key="6">
    <source>
        <dbReference type="ARBA" id="ARBA00022989"/>
    </source>
</evidence>
<evidence type="ECO:0000313" key="16">
    <source>
        <dbReference type="Proteomes" id="UP000800041"/>
    </source>
</evidence>
<gene>
    <name evidence="15" type="ORF">K402DRAFT_400750</name>
</gene>
<evidence type="ECO:0000256" key="2">
    <source>
        <dbReference type="ARBA" id="ARBA00004305"/>
    </source>
</evidence>
<evidence type="ECO:0000256" key="10">
    <source>
        <dbReference type="ARBA" id="ARBA00093447"/>
    </source>
</evidence>
<evidence type="ECO:0000256" key="3">
    <source>
        <dbReference type="ARBA" id="ARBA00022448"/>
    </source>
</evidence>
<reference evidence="15" key="1">
    <citation type="journal article" date="2020" name="Stud. Mycol.">
        <title>101 Dothideomycetes genomes: a test case for predicting lifestyles and emergence of pathogens.</title>
        <authorList>
            <person name="Haridas S."/>
            <person name="Albert R."/>
            <person name="Binder M."/>
            <person name="Bloem J."/>
            <person name="Labutti K."/>
            <person name="Salamov A."/>
            <person name="Andreopoulos B."/>
            <person name="Baker S."/>
            <person name="Barry K."/>
            <person name="Bills G."/>
            <person name="Bluhm B."/>
            <person name="Cannon C."/>
            <person name="Castanera R."/>
            <person name="Culley D."/>
            <person name="Daum C."/>
            <person name="Ezra D."/>
            <person name="Gonzalez J."/>
            <person name="Henrissat B."/>
            <person name="Kuo A."/>
            <person name="Liang C."/>
            <person name="Lipzen A."/>
            <person name="Lutzoni F."/>
            <person name="Magnuson J."/>
            <person name="Mondo S."/>
            <person name="Nolan M."/>
            <person name="Ohm R."/>
            <person name="Pangilinan J."/>
            <person name="Park H.-J."/>
            <person name="Ramirez L."/>
            <person name="Alfaro M."/>
            <person name="Sun H."/>
            <person name="Tritt A."/>
            <person name="Yoshinaga Y."/>
            <person name="Zwiers L.-H."/>
            <person name="Turgeon B."/>
            <person name="Goodwin S."/>
            <person name="Spatafora J."/>
            <person name="Crous P."/>
            <person name="Grigoriev I."/>
        </authorList>
    </citation>
    <scope>NUCLEOTIDE SEQUENCE</scope>
    <source>
        <strain evidence="15">CBS 113979</strain>
    </source>
</reference>
<feature type="region of interest" description="Disordered" evidence="12">
    <location>
        <begin position="418"/>
        <end position="480"/>
    </location>
</feature>
<keyword evidence="8" id="KW-0496">Mitochondrion</keyword>
<sequence>MYRSSYRPFVCSNCRRDLARVKRQWKPNNPRYSSSNSTIPHPPSSGLAKLTGRRLLSLSGVDAPKFLQGLTTNNVDPHKTRGWYTAFLNAQGRVLWDAFVYPVGWSREWKEWEGNQPEDAGYLIEVDSEELGSVMKHLKRHKLRSKVKIKPVEEGDWHVWSAWKEDVRSGQSGEDISGISRASEPLDDPPPSSTDPVILPDPRLSGFGDRLILLSKTSSPGSLSKYANIDETTSSSYTLRRYLHGIAEGQTEIIKEHALPMESNIDFMSGIDFRKGCYVGQELTIRTHHTGVIRKRILPVQLYGPEEPEPTSLQYKPDDMLSPPPPGSDIKKTQGRGRSAGKYLAGIGNIGLGLCRLEMMTDVKVTAEAGASSYQEGMEFQLAWERGAESESGESLGREETVKIKAFVPVWHKGKERKPVNNGCNSFTPIPTAPMPKMNDNDTPPPSQPPSSRPTFASSRPTRPRMHTRRPTYPMANTTRRKPRRWPLVLRVHKGAVHLQILPTIILHALFTALIVFLSRNVRDGHKLGLPGQIVPSLSIVVGLMLVFRNQTSYDRFWTGRNCFGSCVTSVRNLTRSFLTVACKPGFGGPMDKERSPDESAREIAETEKIVRVLIAILYAVKNNLRHEWTGQPPTRPVSRNTSSLNLFGAGNIFSSSTTPTSMHIPPSAYESLTNSASTIQPEYSALLPSSLNDFEDRGLGLPLQLAAIVESYIWKCARRGWVHAPGGSQLNVQLNNLIDATLKKSSNAADMQPKSYTKMETIRNTPIPVAHLIHGKQVLALYICVLPFAMVGQADDSMGWWAVPIVCLVAFTLYGIEGIGLQLEDPFGYDRNDIKMDAIVEDAKMEAMVLLDEWRRGKMGVRGCGEMFD</sequence>
<feature type="transmembrane region" description="Helical" evidence="13">
    <location>
        <begin position="495"/>
        <end position="518"/>
    </location>
</feature>
<dbReference type="InterPro" id="IPR057460">
    <property type="entry name" value="CAF17_C"/>
</dbReference>
<dbReference type="InterPro" id="IPR044669">
    <property type="entry name" value="YneE/VCCN1/2-like"/>
</dbReference>
<feature type="transmembrane region" description="Helical" evidence="13">
    <location>
        <begin position="801"/>
        <end position="822"/>
    </location>
</feature>
<comment type="similarity">
    <text evidence="10">Belongs to the GcvT family. CAF17/IBA57 subfamily.</text>
</comment>
<keyword evidence="5" id="KW-0809">Transit peptide</keyword>
<evidence type="ECO:0000256" key="1">
    <source>
        <dbReference type="ARBA" id="ARBA00004141"/>
    </source>
</evidence>
<feature type="region of interest" description="Disordered" evidence="12">
    <location>
        <begin position="170"/>
        <end position="199"/>
    </location>
</feature>
<name>A0A6G1HE23_9PEZI</name>
<keyword evidence="6 13" id="KW-1133">Transmembrane helix</keyword>
<evidence type="ECO:0000256" key="7">
    <source>
        <dbReference type="ARBA" id="ARBA00023065"/>
    </source>
</evidence>
<dbReference type="GO" id="GO:0016020">
    <property type="term" value="C:membrane"/>
    <property type="evidence" value="ECO:0007669"/>
    <property type="project" value="UniProtKB-SubCell"/>
</dbReference>
<keyword evidence="4 13" id="KW-0812">Transmembrane</keyword>
<evidence type="ECO:0000256" key="11">
    <source>
        <dbReference type="ARBA" id="ARBA00093637"/>
    </source>
</evidence>
<evidence type="ECO:0000256" key="5">
    <source>
        <dbReference type="ARBA" id="ARBA00022946"/>
    </source>
</evidence>
<dbReference type="PANTHER" id="PTHR22602">
    <property type="entry name" value="TRANSFERASE CAF17, MITOCHONDRIAL-RELATED"/>
    <property type="match status" value="1"/>
</dbReference>
<dbReference type="AlphaFoldDB" id="A0A6G1HE23"/>
<feature type="compositionally biased region" description="Pro residues" evidence="12">
    <location>
        <begin position="443"/>
        <end position="452"/>
    </location>
</feature>
<evidence type="ECO:0000256" key="8">
    <source>
        <dbReference type="ARBA" id="ARBA00023128"/>
    </source>
</evidence>
<dbReference type="EMBL" id="ML977140">
    <property type="protein sequence ID" value="KAF1991302.1"/>
    <property type="molecule type" value="Genomic_DNA"/>
</dbReference>
<keyword evidence="7" id="KW-0406">Ion transport</keyword>
<keyword evidence="3" id="KW-0813">Transport</keyword>
<feature type="region of interest" description="Disordered" evidence="12">
    <location>
        <begin position="25"/>
        <end position="44"/>
    </location>
</feature>
<keyword evidence="16" id="KW-1185">Reference proteome</keyword>
<dbReference type="Proteomes" id="UP000800041">
    <property type="component" value="Unassembled WGS sequence"/>
</dbReference>
<evidence type="ECO:0000256" key="4">
    <source>
        <dbReference type="ARBA" id="ARBA00022692"/>
    </source>
</evidence>
<dbReference type="InterPro" id="IPR045179">
    <property type="entry name" value="YgfZ/GcvT"/>
</dbReference>
<dbReference type="Gene3D" id="3.30.1360.120">
    <property type="entry name" value="Probable tRNA modification gtpase trme, domain 1"/>
    <property type="match status" value="1"/>
</dbReference>
<feature type="transmembrane region" description="Helical" evidence="13">
    <location>
        <begin position="779"/>
        <end position="795"/>
    </location>
</feature>
<feature type="compositionally biased region" description="Polar residues" evidence="12">
    <location>
        <begin position="26"/>
        <end position="39"/>
    </location>
</feature>
<evidence type="ECO:0000256" key="13">
    <source>
        <dbReference type="SAM" id="Phobius"/>
    </source>
</evidence>
<proteinExistence type="inferred from homology"/>
<dbReference type="InterPro" id="IPR017703">
    <property type="entry name" value="YgfZ/GCV_T_CS"/>
</dbReference>
<evidence type="ECO:0000313" key="15">
    <source>
        <dbReference type="EMBL" id="KAF1991302.1"/>
    </source>
</evidence>
<dbReference type="PANTHER" id="PTHR22602:SF0">
    <property type="entry name" value="TRANSFERASE CAF17, MITOCHONDRIAL-RELATED"/>
    <property type="match status" value="1"/>
</dbReference>